<proteinExistence type="predicted"/>
<sequence length="132" mass="14673">MASLANLHGKELESSFIHTVGDEINQVFLQIGGEWFVVVGKKGGESVEFIPSADPVTLDLELRRMPMIVQFEGFEISAIEAMGKELEGSGFEIKFSEFYDKGLIIQSIYSGTKPENFDDCLRVGVANYIFKV</sequence>
<dbReference type="EMBL" id="CAJHOF010000008">
    <property type="protein sequence ID" value="CAD7288610.1"/>
    <property type="molecule type" value="Genomic_DNA"/>
</dbReference>
<evidence type="ECO:0000313" key="2">
    <source>
        <dbReference type="Proteomes" id="UP000789803"/>
    </source>
</evidence>
<reference evidence="1 2" key="1">
    <citation type="submission" date="2020-11" db="EMBL/GenBank/DDBJ databases">
        <authorList>
            <person name="Peeters C."/>
        </authorList>
    </citation>
    <scope>NUCLEOTIDE SEQUENCE [LARGE SCALE GENOMIC DNA]</scope>
    <source>
        <strain evidence="1 2">LMG 7974</strain>
    </source>
</reference>
<gene>
    <name evidence="1" type="ORF">LMG7974_01082</name>
</gene>
<keyword evidence="2" id="KW-1185">Reference proteome</keyword>
<accession>A0ABN7KBU4</accession>
<evidence type="ECO:0000313" key="1">
    <source>
        <dbReference type="EMBL" id="CAD7288610.1"/>
    </source>
</evidence>
<dbReference type="Proteomes" id="UP000789803">
    <property type="component" value="Unassembled WGS sequence"/>
</dbReference>
<comment type="caution">
    <text evidence="1">The sequence shown here is derived from an EMBL/GenBank/DDBJ whole genome shotgun (WGS) entry which is preliminary data.</text>
</comment>
<organism evidence="1 2">
    <name type="scientific">Campylobacter majalis</name>
    <dbReference type="NCBI Taxonomy" id="2790656"/>
    <lineage>
        <taxon>Bacteria</taxon>
        <taxon>Pseudomonadati</taxon>
        <taxon>Campylobacterota</taxon>
        <taxon>Epsilonproteobacteria</taxon>
        <taxon>Campylobacterales</taxon>
        <taxon>Campylobacteraceae</taxon>
        <taxon>Campylobacter</taxon>
    </lineage>
</organism>
<name>A0ABN7KBU4_9BACT</name>
<protein>
    <submittedName>
        <fullName evidence="1">Uncharacterized protein</fullName>
    </submittedName>
</protein>